<comment type="subunit">
    <text evidence="5">NDH-1 is composed of 14 different subunits. Subunits NuoA, H, J, K, L, M, N constitute the membrane sector of the complex.</text>
</comment>
<keyword evidence="5" id="KW-0830">Ubiquinone</keyword>
<evidence type="ECO:0000256" key="4">
    <source>
        <dbReference type="ARBA" id="ARBA00023136"/>
    </source>
</evidence>
<dbReference type="InterPro" id="IPR001750">
    <property type="entry name" value="ND/Mrp_TM"/>
</dbReference>
<dbReference type="AlphaFoldDB" id="A0A6M8SPT5"/>
<feature type="transmembrane region" description="Helical" evidence="5">
    <location>
        <begin position="244"/>
        <end position="262"/>
    </location>
</feature>
<comment type="catalytic activity">
    <reaction evidence="5">
        <text>a quinone + NADH + 5 H(+)(in) = a quinol + NAD(+) + 4 H(+)(out)</text>
        <dbReference type="Rhea" id="RHEA:57888"/>
        <dbReference type="ChEBI" id="CHEBI:15378"/>
        <dbReference type="ChEBI" id="CHEBI:24646"/>
        <dbReference type="ChEBI" id="CHEBI:57540"/>
        <dbReference type="ChEBI" id="CHEBI:57945"/>
        <dbReference type="ChEBI" id="CHEBI:132124"/>
    </reaction>
</comment>
<dbReference type="GO" id="GO:0005886">
    <property type="term" value="C:plasma membrane"/>
    <property type="evidence" value="ECO:0007669"/>
    <property type="project" value="UniProtKB-SubCell"/>
</dbReference>
<keyword evidence="5" id="KW-1278">Translocase</keyword>
<feature type="domain" description="NADH:quinone oxidoreductase/Mrp antiporter transmembrane" evidence="7">
    <location>
        <begin position="126"/>
        <end position="419"/>
    </location>
</feature>
<dbReference type="NCBIfam" id="NF004442">
    <property type="entry name" value="PRK05777.1-5"/>
    <property type="match status" value="1"/>
</dbReference>
<comment type="function">
    <text evidence="5">NDH-1 shuttles electrons from NADH, via FMN and iron-sulfur (Fe-S) centers, to quinones in the respiratory chain. The immediate electron acceptor for the enzyme in this species is believed to be ubiquinone. Couples the redox reaction to proton translocation (for every two electrons transferred, four hydrogen ions are translocated across the cytoplasmic membrane), and thus conserves the redox energy in a proton gradient.</text>
</comment>
<feature type="transmembrane region" description="Helical" evidence="5">
    <location>
        <begin position="78"/>
        <end position="94"/>
    </location>
</feature>
<feature type="transmembrane region" description="Helical" evidence="5">
    <location>
        <begin position="405"/>
        <end position="425"/>
    </location>
</feature>
<dbReference type="Proteomes" id="UP000504844">
    <property type="component" value="Chromosome"/>
</dbReference>
<comment type="subcellular location">
    <subcellularLocation>
        <location evidence="5">Cell membrane</location>
        <topology evidence="5">Multi-pass membrane protein</topology>
    </subcellularLocation>
    <subcellularLocation>
        <location evidence="1">Endomembrane system</location>
        <topology evidence="1">Multi-pass membrane protein</topology>
    </subcellularLocation>
    <subcellularLocation>
        <location evidence="6">Membrane</location>
        <topology evidence="6">Multi-pass membrane protein</topology>
    </subcellularLocation>
</comment>
<keyword evidence="5" id="KW-0813">Transport</keyword>
<feature type="transmembrane region" description="Helical" evidence="5">
    <location>
        <begin position="274"/>
        <end position="293"/>
    </location>
</feature>
<keyword evidence="4 5" id="KW-0472">Membrane</keyword>
<dbReference type="GO" id="GO:0042773">
    <property type="term" value="P:ATP synthesis coupled electron transport"/>
    <property type="evidence" value="ECO:0007669"/>
    <property type="project" value="InterPro"/>
</dbReference>
<keyword evidence="8" id="KW-0560">Oxidoreductase</keyword>
<evidence type="ECO:0000256" key="5">
    <source>
        <dbReference type="HAMAP-Rule" id="MF_00445"/>
    </source>
</evidence>
<evidence type="ECO:0000256" key="6">
    <source>
        <dbReference type="RuleBase" id="RU000320"/>
    </source>
</evidence>
<dbReference type="KEGG" id="dee:HQN60_11475"/>
<name>A0A6M8SPT5_9NEIS</name>
<evidence type="ECO:0000256" key="2">
    <source>
        <dbReference type="ARBA" id="ARBA00022692"/>
    </source>
</evidence>
<keyword evidence="3 5" id="KW-1133">Transmembrane helix</keyword>
<evidence type="ECO:0000256" key="3">
    <source>
        <dbReference type="ARBA" id="ARBA00022989"/>
    </source>
</evidence>
<dbReference type="RefSeq" id="WP_173533775.1">
    <property type="nucleotide sequence ID" value="NZ_CP054143.1"/>
</dbReference>
<dbReference type="Pfam" id="PF00361">
    <property type="entry name" value="Proton_antipo_M"/>
    <property type="match status" value="1"/>
</dbReference>
<dbReference type="PRINTS" id="PR01434">
    <property type="entry name" value="NADHDHGNASE5"/>
</dbReference>
<evidence type="ECO:0000313" key="9">
    <source>
        <dbReference type="Proteomes" id="UP000504844"/>
    </source>
</evidence>
<protein>
    <recommendedName>
        <fullName evidence="5">NADH-quinone oxidoreductase subunit N</fullName>
        <ecNumber evidence="5">7.1.1.-</ecNumber>
    </recommendedName>
    <alternativeName>
        <fullName evidence="5">NADH dehydrogenase I subunit N</fullName>
    </alternativeName>
    <alternativeName>
        <fullName evidence="5">NDH-1 subunit N</fullName>
    </alternativeName>
</protein>
<feature type="transmembrane region" description="Helical" evidence="5">
    <location>
        <begin position="38"/>
        <end position="58"/>
    </location>
</feature>
<dbReference type="GO" id="GO:0050136">
    <property type="term" value="F:NADH dehydrogenase (quinone) (non-electrogenic) activity"/>
    <property type="evidence" value="ECO:0007669"/>
    <property type="project" value="UniProtKB-UniRule"/>
</dbReference>
<feature type="transmembrane region" description="Helical" evidence="5">
    <location>
        <begin position="328"/>
        <end position="349"/>
    </location>
</feature>
<accession>A0A6M8SPT5</accession>
<keyword evidence="9" id="KW-1185">Reference proteome</keyword>
<keyword evidence="5" id="KW-0874">Quinone</keyword>
<dbReference type="HAMAP" id="MF_00445">
    <property type="entry name" value="NDH1_NuoN_1"/>
    <property type="match status" value="1"/>
</dbReference>
<feature type="transmembrane region" description="Helical" evidence="5">
    <location>
        <begin position="300"/>
        <end position="322"/>
    </location>
</feature>
<comment type="similarity">
    <text evidence="5">Belongs to the complex I subunit 2 family.</text>
</comment>
<feature type="transmembrane region" description="Helical" evidence="5">
    <location>
        <begin position="446"/>
        <end position="465"/>
    </location>
</feature>
<dbReference type="EMBL" id="CP054143">
    <property type="protein sequence ID" value="QKJ67272.1"/>
    <property type="molecule type" value="Genomic_DNA"/>
</dbReference>
<organism evidence="8 9">
    <name type="scientific">Deefgea piscis</name>
    <dbReference type="NCBI Taxonomy" id="2739061"/>
    <lineage>
        <taxon>Bacteria</taxon>
        <taxon>Pseudomonadati</taxon>
        <taxon>Pseudomonadota</taxon>
        <taxon>Betaproteobacteria</taxon>
        <taxon>Neisseriales</taxon>
        <taxon>Chitinibacteraceae</taxon>
        <taxon>Deefgea</taxon>
    </lineage>
</organism>
<evidence type="ECO:0000256" key="1">
    <source>
        <dbReference type="ARBA" id="ARBA00004127"/>
    </source>
</evidence>
<evidence type="ECO:0000259" key="7">
    <source>
        <dbReference type="Pfam" id="PF00361"/>
    </source>
</evidence>
<keyword evidence="5" id="KW-0520">NAD</keyword>
<dbReference type="NCBIfam" id="TIGR01770">
    <property type="entry name" value="NDH_I_N"/>
    <property type="match status" value="1"/>
</dbReference>
<keyword evidence="2 5" id="KW-0812">Transmembrane</keyword>
<keyword evidence="5" id="KW-1003">Cell membrane</keyword>
<dbReference type="PANTHER" id="PTHR22773">
    <property type="entry name" value="NADH DEHYDROGENASE"/>
    <property type="match status" value="1"/>
</dbReference>
<evidence type="ECO:0000313" key="8">
    <source>
        <dbReference type="EMBL" id="QKJ67272.1"/>
    </source>
</evidence>
<proteinExistence type="inferred from homology"/>
<dbReference type="InterPro" id="IPR010096">
    <property type="entry name" value="NADH-Q_OxRdtase_suN/2"/>
</dbReference>
<feature type="transmembrane region" description="Helical" evidence="5">
    <location>
        <begin position="160"/>
        <end position="181"/>
    </location>
</feature>
<reference evidence="8 9" key="1">
    <citation type="submission" date="2020-05" db="EMBL/GenBank/DDBJ databases">
        <title>Complete genome sequence of Deefgea sp. D17.</title>
        <authorList>
            <person name="Bae J.-W."/>
            <person name="Han J.E."/>
        </authorList>
    </citation>
    <scope>NUCLEOTIDE SEQUENCE [LARGE SCALE GENOMIC DNA]</scope>
    <source>
        <strain evidence="8 9">D17</strain>
    </source>
</reference>
<dbReference type="GO" id="GO:0008137">
    <property type="term" value="F:NADH dehydrogenase (ubiquinone) activity"/>
    <property type="evidence" value="ECO:0007669"/>
    <property type="project" value="InterPro"/>
</dbReference>
<sequence length="486" mass="52587">MTWTSLNAWVAAPEIFLLCATCAILLLDLFISDAKRHLTYVMTLATLAITFALVLMGHEPHSRLAFNGLYLVDPIADFAKLAMIVGVALVLIYGRSYAMARGLFRGELFTLTLFSLLGMMVMASSVNFLALYVGLELMSLSVYALVALNRESFASTEAAMKYFVLGALASGMLLYGVSMLYGSTGSLDIFAVSHAIQTGQANNLLAVFGIVFIVTGLGFKFGAVPFHMWVPDVYQGAPTPITQLIASAPKAAVFVFTLRILAQALEGFAPDWRGMLMVLAVLSMGLGNITAISQTNIKRMLGYSTISHMGFVLLGLLVASPAGYSASFFYVVSYVLMSAAAFGIIMLLSRQGFEADQIEDLKGLNQRSPWFAAMMLFTMFSMAGIPIFLGFFAKLAILNVVVNMGLVPLAVIAVVFSLIGAFYYLRIVKVMYFDDAVDQSPLVAGSDAKLVLSINCLLLLVLGFMPDRLMNLLSDAVSQSFTSLPY</sequence>
<feature type="transmembrane region" description="Helical" evidence="5">
    <location>
        <begin position="6"/>
        <end position="31"/>
    </location>
</feature>
<dbReference type="EC" id="7.1.1.-" evidence="5"/>
<feature type="transmembrane region" description="Helical" evidence="5">
    <location>
        <begin position="201"/>
        <end position="223"/>
    </location>
</feature>
<gene>
    <name evidence="5 8" type="primary">nuoN</name>
    <name evidence="8" type="ORF">HQN60_11475</name>
</gene>
<feature type="transmembrane region" description="Helical" evidence="5">
    <location>
        <begin position="370"/>
        <end position="393"/>
    </location>
</feature>
<dbReference type="GO" id="GO:0012505">
    <property type="term" value="C:endomembrane system"/>
    <property type="evidence" value="ECO:0007669"/>
    <property type="project" value="UniProtKB-SubCell"/>
</dbReference>
<dbReference type="GO" id="GO:0048038">
    <property type="term" value="F:quinone binding"/>
    <property type="evidence" value="ECO:0007669"/>
    <property type="project" value="UniProtKB-KW"/>
</dbReference>